<reference evidence="3" key="1">
    <citation type="journal article" date="2010" name="Genome Biol.">
        <title>Genome sequence of the necrotrophic plant pathogen Pythium ultimum reveals original pathogenicity mechanisms and effector repertoire.</title>
        <authorList>
            <person name="Levesque C.A."/>
            <person name="Brouwer H."/>
            <person name="Cano L."/>
            <person name="Hamilton J.P."/>
            <person name="Holt C."/>
            <person name="Huitema E."/>
            <person name="Raffaele S."/>
            <person name="Robideau G.P."/>
            <person name="Thines M."/>
            <person name="Win J."/>
            <person name="Zerillo M.M."/>
            <person name="Beakes G.W."/>
            <person name="Boore J.L."/>
            <person name="Busam D."/>
            <person name="Dumas B."/>
            <person name="Ferriera S."/>
            <person name="Fuerstenberg S.I."/>
            <person name="Gachon C.M."/>
            <person name="Gaulin E."/>
            <person name="Govers F."/>
            <person name="Grenville-Briggs L."/>
            <person name="Horner N."/>
            <person name="Hostetler J."/>
            <person name="Jiang R.H."/>
            <person name="Johnson J."/>
            <person name="Krajaejun T."/>
            <person name="Lin H."/>
            <person name="Meijer H.J."/>
            <person name="Moore B."/>
            <person name="Morris P."/>
            <person name="Phuntmart V."/>
            <person name="Puiu D."/>
            <person name="Shetty J."/>
            <person name="Stajich J.E."/>
            <person name="Tripathy S."/>
            <person name="Wawra S."/>
            <person name="van West P."/>
            <person name="Whitty B.R."/>
            <person name="Coutinho P.M."/>
            <person name="Henrissat B."/>
            <person name="Martin F."/>
            <person name="Thomas P.D."/>
            <person name="Tyler B.M."/>
            <person name="De Vries R.P."/>
            <person name="Kamoun S."/>
            <person name="Yandell M."/>
            <person name="Tisserat N."/>
            <person name="Buell C.R."/>
        </authorList>
    </citation>
    <scope>NUCLEOTIDE SEQUENCE</scope>
    <source>
        <strain evidence="3">DAOM:BR144</strain>
    </source>
</reference>
<organism evidence="2 3">
    <name type="scientific">Globisporangium ultimum (strain ATCC 200006 / CBS 805.95 / DAOM BR144)</name>
    <name type="common">Pythium ultimum</name>
    <dbReference type="NCBI Taxonomy" id="431595"/>
    <lineage>
        <taxon>Eukaryota</taxon>
        <taxon>Sar</taxon>
        <taxon>Stramenopiles</taxon>
        <taxon>Oomycota</taxon>
        <taxon>Peronosporomycetes</taxon>
        <taxon>Pythiales</taxon>
        <taxon>Pythiaceae</taxon>
        <taxon>Globisporangium</taxon>
    </lineage>
</organism>
<evidence type="ECO:0000313" key="3">
    <source>
        <dbReference type="Proteomes" id="UP000019132"/>
    </source>
</evidence>
<evidence type="ECO:0000256" key="1">
    <source>
        <dbReference type="SAM" id="MobiDB-lite"/>
    </source>
</evidence>
<sequence length="356" mass="41564">MPQFVSSLRAVDEWKRIHAKRADAITQAEYDANAKYIKSPFARSLHIEDLVRFLDDTVLDIDFMVQLPSIEKCLEQWWELYSKGKPSIDQDQLRIVYFDLAFVLVEAKTETIHKNAVSMILRSSWTKWNPKEPPLSQIEFFRLLFILCHLMTTTNRLGDYVVFFQETLSKIRRHYQSKHTRIETRKRPPKSRRKSSLIDIMAKANRPRVYLSSNQIVEQSHANEAQFNSRGFLEALSVKVDRVQTQGRATRLEDETADRFVEILDRNSRGQHVVIDPLLHEKRFQEKWKRSNLVGNKSSSQEMVINQNPLTNKYYPPMFISRVRTNLSPSSAMMSQCKSVPALKLKCNMSYFEGAS</sequence>
<dbReference type="InParanoid" id="K3X2C5"/>
<reference evidence="2" key="3">
    <citation type="submission" date="2015-02" db="UniProtKB">
        <authorList>
            <consortium name="EnsemblProtists"/>
        </authorList>
    </citation>
    <scope>IDENTIFICATION</scope>
    <source>
        <strain evidence="2">DAOM BR144</strain>
    </source>
</reference>
<dbReference type="eggNOG" id="ENOG502S59Y">
    <property type="taxonomic scope" value="Eukaryota"/>
</dbReference>
<evidence type="ECO:0000313" key="2">
    <source>
        <dbReference type="EnsemblProtists" id="PYU1_T011374"/>
    </source>
</evidence>
<reference evidence="3" key="2">
    <citation type="submission" date="2010-04" db="EMBL/GenBank/DDBJ databases">
        <authorList>
            <person name="Buell R."/>
            <person name="Hamilton J."/>
            <person name="Hostetler J."/>
        </authorList>
    </citation>
    <scope>NUCLEOTIDE SEQUENCE [LARGE SCALE GENOMIC DNA]</scope>
    <source>
        <strain evidence="3">DAOM:BR144</strain>
    </source>
</reference>
<feature type="region of interest" description="Disordered" evidence="1">
    <location>
        <begin position="177"/>
        <end position="197"/>
    </location>
</feature>
<proteinExistence type="predicted"/>
<dbReference type="HOGENOM" id="CLU_638566_0_0_1"/>
<name>K3X2C5_GLOUD</name>
<dbReference type="Proteomes" id="UP000019132">
    <property type="component" value="Unassembled WGS sequence"/>
</dbReference>
<dbReference type="OMA" id="WKRIHAK"/>
<dbReference type="AlphaFoldDB" id="K3X2C5"/>
<dbReference type="VEuPathDB" id="FungiDB:PYU1_G011349"/>
<keyword evidence="3" id="KW-1185">Reference proteome</keyword>
<protein>
    <submittedName>
        <fullName evidence="2">Uncharacterized protein</fullName>
    </submittedName>
</protein>
<dbReference type="EMBL" id="GL376562">
    <property type="status" value="NOT_ANNOTATED_CDS"/>
    <property type="molecule type" value="Genomic_DNA"/>
</dbReference>
<accession>K3X2C5</accession>
<dbReference type="EnsemblProtists" id="PYU1_T011374">
    <property type="protein sequence ID" value="PYU1_T011374"/>
    <property type="gene ID" value="PYU1_G011349"/>
</dbReference>